<protein>
    <submittedName>
        <fullName evidence="1">Uncharacterized protein</fullName>
    </submittedName>
</protein>
<reference evidence="1 2" key="1">
    <citation type="submission" date="2014-11" db="EMBL/GenBank/DDBJ databases">
        <authorList>
            <person name="Wibberg Daniel"/>
        </authorList>
    </citation>
    <scope>NUCLEOTIDE SEQUENCE [LARGE SCALE GENOMIC DNA]</scope>
    <source>
        <strain evidence="1">Rhizoctonia solani AG1-IB 7/3/14</strain>
    </source>
</reference>
<name>A0A0B7FWB7_THACB</name>
<evidence type="ECO:0000313" key="1">
    <source>
        <dbReference type="EMBL" id="CEL61154.1"/>
    </source>
</evidence>
<evidence type="ECO:0000313" key="2">
    <source>
        <dbReference type="Proteomes" id="UP000059188"/>
    </source>
</evidence>
<dbReference type="InterPro" id="IPR029058">
    <property type="entry name" value="AB_hydrolase_fold"/>
</dbReference>
<dbReference type="Proteomes" id="UP000059188">
    <property type="component" value="Unassembled WGS sequence"/>
</dbReference>
<sequence>MALTNGTYDIMNHGRIPRCAGAPPGSVALGTPVMAVSPPLMLPIEVKRMGDDTSYLFTATINTLLAPFQPEADFPHKGVQHTSEIAFIFRALSQSSLPIPESYLRLEDSTFNYWLNFAYTLNPSPTPGSCTCSCS</sequence>
<dbReference type="Gene3D" id="3.40.50.1820">
    <property type="entry name" value="alpha/beta hydrolase"/>
    <property type="match status" value="1"/>
</dbReference>
<dbReference type="SUPFAM" id="SSF53474">
    <property type="entry name" value="alpha/beta-Hydrolases"/>
    <property type="match status" value="1"/>
</dbReference>
<accession>A0A0B7FWB7</accession>
<keyword evidence="2" id="KW-1185">Reference proteome</keyword>
<organism evidence="1 2">
    <name type="scientific">Thanatephorus cucumeris (strain AG1-IB / isolate 7/3/14)</name>
    <name type="common">Lettuce bottom rot fungus</name>
    <name type="synonym">Rhizoctonia solani</name>
    <dbReference type="NCBI Taxonomy" id="1108050"/>
    <lineage>
        <taxon>Eukaryota</taxon>
        <taxon>Fungi</taxon>
        <taxon>Dikarya</taxon>
        <taxon>Basidiomycota</taxon>
        <taxon>Agaricomycotina</taxon>
        <taxon>Agaricomycetes</taxon>
        <taxon>Cantharellales</taxon>
        <taxon>Ceratobasidiaceae</taxon>
        <taxon>Rhizoctonia</taxon>
        <taxon>Rhizoctonia solani AG-1</taxon>
    </lineage>
</organism>
<dbReference type="AlphaFoldDB" id="A0A0B7FWB7"/>
<dbReference type="EMBL" id="LN679150">
    <property type="protein sequence ID" value="CEL61154.1"/>
    <property type="molecule type" value="Genomic_DNA"/>
</dbReference>
<proteinExistence type="predicted"/>
<gene>
    <name evidence="1" type="ORF">RSOLAG1IB_09796</name>
</gene>
<dbReference type="OrthoDB" id="3151458at2759"/>